<proteinExistence type="predicted"/>
<feature type="domain" description="SET" evidence="1">
    <location>
        <begin position="52"/>
        <end position="375"/>
    </location>
</feature>
<dbReference type="SUPFAM" id="SSF82199">
    <property type="entry name" value="SET domain"/>
    <property type="match status" value="1"/>
</dbReference>
<dbReference type="Proteomes" id="UP000310108">
    <property type="component" value="Unassembled WGS sequence"/>
</dbReference>
<dbReference type="AlphaFoldDB" id="A0A4U6XMH8"/>
<protein>
    <recommendedName>
        <fullName evidence="1">SET domain-containing protein</fullName>
    </recommendedName>
</protein>
<dbReference type="InterPro" id="IPR050869">
    <property type="entry name" value="H3K4_H4K5_MeTrfase"/>
</dbReference>
<dbReference type="EMBL" id="PJEX01000055">
    <property type="protein sequence ID" value="TKW56893.1"/>
    <property type="molecule type" value="Genomic_DNA"/>
</dbReference>
<dbReference type="STRING" id="1306861.A0A4U6XMH8"/>
<sequence length="413" mass="45641">MDPIESDASTILTDYPASSASRPSSASASSVASLSFILDRTNLLPLGAATSACFEIRDTPTAGRAVFATKDIDANTLLWRSDDLTISSLLREYRREVCGQCFGYNYGRDLSIQDHTVGFAFCSRECQEAWQQEAGEVGIQAWAEVKKFVSKKSKRDDEMVDINMARPSENEIAQAWDGTKKQAALIRTLRMSTVELMDDARNGDGPQPLTAKGNTSRPITKQHAKAVQKALQQPVQADIMGYCVGGIIAQYETPQKWEHLLSLAVDSTPYSSAGDLAAFTRTYLQLLAILPLPLLPFITPESLFLLSSRDSHNAFGIRSLEDEGSELFGFGCWPAASYFNHSCDPNVEKKRVGRAWEFRAANAIVKGGELCITYLGGEERKLSREARMLTLKRNWGFECQCKRCEEQGGMKTV</sequence>
<accession>A0A4U6XMH8</accession>
<dbReference type="OrthoDB" id="1028014at2759"/>
<keyword evidence="3" id="KW-1185">Reference proteome</keyword>
<name>A0A4U6XMH8_9PEZI</name>
<evidence type="ECO:0000259" key="1">
    <source>
        <dbReference type="PROSITE" id="PS50280"/>
    </source>
</evidence>
<comment type="caution">
    <text evidence="2">The sequence shown here is derived from an EMBL/GenBank/DDBJ whole genome shotgun (WGS) entry which is preliminary data.</text>
</comment>
<evidence type="ECO:0000313" key="3">
    <source>
        <dbReference type="Proteomes" id="UP000310108"/>
    </source>
</evidence>
<gene>
    <name evidence="2" type="primary">SET6</name>
    <name evidence="2" type="ORF">CTA1_5466</name>
</gene>
<dbReference type="PANTHER" id="PTHR12197">
    <property type="entry name" value="HISTONE-LYSINE N-METHYLTRANSFERASE SMYD"/>
    <property type="match status" value="1"/>
</dbReference>
<dbReference type="Gene3D" id="2.170.270.10">
    <property type="entry name" value="SET domain"/>
    <property type="match status" value="2"/>
</dbReference>
<dbReference type="PANTHER" id="PTHR12197:SF294">
    <property type="entry name" value="POTENTIAL PROTEIN LYSINE METHYLTRANSFERASE SET6"/>
    <property type="match status" value="1"/>
</dbReference>
<evidence type="ECO:0000313" key="2">
    <source>
        <dbReference type="EMBL" id="TKW56893.1"/>
    </source>
</evidence>
<dbReference type="Gene3D" id="6.10.140.2220">
    <property type="match status" value="1"/>
</dbReference>
<dbReference type="PROSITE" id="PS50280">
    <property type="entry name" value="SET"/>
    <property type="match status" value="1"/>
</dbReference>
<dbReference type="InterPro" id="IPR001214">
    <property type="entry name" value="SET_dom"/>
</dbReference>
<dbReference type="Pfam" id="PF00856">
    <property type="entry name" value="SET"/>
    <property type="match status" value="1"/>
</dbReference>
<reference evidence="2 3" key="1">
    <citation type="journal article" date="2019" name="PLoS ONE">
        <title>Comparative genome analysis indicates high evolutionary potential of pathogenicity genes in Colletotrichum tanaceti.</title>
        <authorList>
            <person name="Lelwala R.V."/>
            <person name="Korhonen P.K."/>
            <person name="Young N.D."/>
            <person name="Scott J.B."/>
            <person name="Ades P.A."/>
            <person name="Gasser R.B."/>
            <person name="Taylor P.W.J."/>
        </authorList>
    </citation>
    <scope>NUCLEOTIDE SEQUENCE [LARGE SCALE GENOMIC DNA]</scope>
    <source>
        <strain evidence="2">BRIP57314</strain>
    </source>
</reference>
<dbReference type="GO" id="GO:0005634">
    <property type="term" value="C:nucleus"/>
    <property type="evidence" value="ECO:0007669"/>
    <property type="project" value="TreeGrafter"/>
</dbReference>
<dbReference type="CDD" id="cd20071">
    <property type="entry name" value="SET_SMYD"/>
    <property type="match status" value="1"/>
</dbReference>
<dbReference type="InterPro" id="IPR046341">
    <property type="entry name" value="SET_dom_sf"/>
</dbReference>
<organism evidence="2 3">
    <name type="scientific">Colletotrichum tanaceti</name>
    <dbReference type="NCBI Taxonomy" id="1306861"/>
    <lineage>
        <taxon>Eukaryota</taxon>
        <taxon>Fungi</taxon>
        <taxon>Dikarya</taxon>
        <taxon>Ascomycota</taxon>
        <taxon>Pezizomycotina</taxon>
        <taxon>Sordariomycetes</taxon>
        <taxon>Hypocreomycetidae</taxon>
        <taxon>Glomerellales</taxon>
        <taxon>Glomerellaceae</taxon>
        <taxon>Colletotrichum</taxon>
        <taxon>Colletotrichum destructivum species complex</taxon>
    </lineage>
</organism>